<dbReference type="GO" id="GO:0045493">
    <property type="term" value="P:xylan catabolic process"/>
    <property type="evidence" value="ECO:0007669"/>
    <property type="project" value="UniProtKB-KW"/>
</dbReference>
<evidence type="ECO:0008006" key="9">
    <source>
        <dbReference type="Google" id="ProtNLM"/>
    </source>
</evidence>
<keyword evidence="5" id="KW-0378">Hydrolase</keyword>
<accession>E1YI51</accession>
<evidence type="ECO:0000256" key="4">
    <source>
        <dbReference type="ARBA" id="ARBA00022729"/>
    </source>
</evidence>
<keyword evidence="6" id="KW-0119">Carbohydrate metabolism</keyword>
<reference evidence="8" key="1">
    <citation type="journal article" date="2011" name="Environ. Microbiol.">
        <title>Genomic insights into the metabolic potential of the polycyclic aromatic hydrocarbon degrading sulfate-reducing Deltaproteobacterium N47.</title>
        <authorList>
            <person name="Bergmann F."/>
            <person name="Selesi D."/>
            <person name="Weinmaier T."/>
            <person name="Tischler P."/>
            <person name="Rattei T."/>
            <person name="Meckenstock R.U."/>
        </authorList>
    </citation>
    <scope>NUCLEOTIDE SEQUENCE</scope>
</reference>
<keyword evidence="2" id="KW-0964">Secreted</keyword>
<evidence type="ECO:0000256" key="2">
    <source>
        <dbReference type="ARBA" id="ARBA00022525"/>
    </source>
</evidence>
<protein>
    <recommendedName>
        <fullName evidence="9">Polyhydroxybutyrate depolymerase</fullName>
    </recommendedName>
</protein>
<dbReference type="AlphaFoldDB" id="E1YI51"/>
<comment type="subcellular location">
    <subcellularLocation>
        <location evidence="1">Secreted</location>
    </subcellularLocation>
</comment>
<dbReference type="GO" id="GO:0030600">
    <property type="term" value="F:feruloyl esterase activity"/>
    <property type="evidence" value="ECO:0007669"/>
    <property type="project" value="InterPro"/>
</dbReference>
<dbReference type="Gene3D" id="3.40.50.1820">
    <property type="entry name" value="alpha/beta hydrolase"/>
    <property type="match status" value="1"/>
</dbReference>
<dbReference type="InterPro" id="IPR043595">
    <property type="entry name" value="FaeB/C/D"/>
</dbReference>
<dbReference type="PANTHER" id="PTHR38050">
    <property type="match status" value="1"/>
</dbReference>
<dbReference type="PANTHER" id="PTHR38050:SF2">
    <property type="entry name" value="FERULOYL ESTERASE C-RELATED"/>
    <property type="match status" value="1"/>
</dbReference>
<evidence type="ECO:0000313" key="8">
    <source>
        <dbReference type="EMBL" id="CBX30320.1"/>
    </source>
</evidence>
<gene>
    <name evidence="8" type="ORF">N47_D31290</name>
</gene>
<dbReference type="SUPFAM" id="SSF53474">
    <property type="entry name" value="alpha/beta-Hydrolases"/>
    <property type="match status" value="1"/>
</dbReference>
<dbReference type="InterPro" id="IPR029058">
    <property type="entry name" value="AB_hydrolase_fold"/>
</dbReference>
<proteinExistence type="predicted"/>
<evidence type="ECO:0000256" key="7">
    <source>
        <dbReference type="ARBA" id="ARBA00023326"/>
    </source>
</evidence>
<evidence type="ECO:0000256" key="3">
    <source>
        <dbReference type="ARBA" id="ARBA00022651"/>
    </source>
</evidence>
<keyword evidence="7" id="KW-0624">Polysaccharide degradation</keyword>
<dbReference type="GO" id="GO:0005576">
    <property type="term" value="C:extracellular region"/>
    <property type="evidence" value="ECO:0007669"/>
    <property type="project" value="UniProtKB-SubCell"/>
</dbReference>
<keyword evidence="4" id="KW-0732">Signal</keyword>
<sequence length="308" mass="34272">MPQKDIIGQDVSSASTGSSGIDFKSPGNYDCTMIIDERKRTYRVHMPRGFKAGKRLPLFIMMHGGQMTGIQMERITGLSDTADDNNFVVVYPDAIGIYKGRLYWNDSRVPEVDDVKFISALIDKLTESADIDHRRVYVAGYSNGGGMANFLGVAISDKIAAIASVAGTIVKDMDKKWQPKRPVPVLYFHGTADQLAYYEGGTAGTFRGSSLSAEEFIQWWINKNCCDCEPACTDLEKDPSGLFVKCYIYGKGQEAAKVIFYRIEGGGHTWPGRPRFFPAKAYGKTAINLNANEIIWQFFKDYKLPVCT</sequence>
<dbReference type="EMBL" id="FR695874">
    <property type="protein sequence ID" value="CBX30320.1"/>
    <property type="molecule type" value="Genomic_DNA"/>
</dbReference>
<keyword evidence="3" id="KW-0858">Xylan degradation</keyword>
<dbReference type="Pfam" id="PF10503">
    <property type="entry name" value="Esterase_PHB"/>
    <property type="match status" value="1"/>
</dbReference>
<organism evidence="8">
    <name type="scientific">uncultured Desulfobacterium sp</name>
    <dbReference type="NCBI Taxonomy" id="201089"/>
    <lineage>
        <taxon>Bacteria</taxon>
        <taxon>Pseudomonadati</taxon>
        <taxon>Thermodesulfobacteriota</taxon>
        <taxon>Desulfobacteria</taxon>
        <taxon>Desulfobacterales</taxon>
        <taxon>Desulfobacteriaceae</taxon>
        <taxon>Desulfobacterium</taxon>
        <taxon>environmental samples</taxon>
    </lineage>
</organism>
<dbReference type="InterPro" id="IPR010126">
    <property type="entry name" value="Esterase_phb"/>
</dbReference>
<evidence type="ECO:0000256" key="5">
    <source>
        <dbReference type="ARBA" id="ARBA00022801"/>
    </source>
</evidence>
<evidence type="ECO:0000256" key="6">
    <source>
        <dbReference type="ARBA" id="ARBA00023277"/>
    </source>
</evidence>
<evidence type="ECO:0000256" key="1">
    <source>
        <dbReference type="ARBA" id="ARBA00004613"/>
    </source>
</evidence>
<name>E1YI51_9BACT</name>